<sequence length="336" mass="34865">MRAGLRALGVAALLGAAACAAVATSTPSVAGPERAIRLEANRTPLGIGGATLAPGVRYAGGLTLRGPGLHGLSDLKIQGDVAWAVSDFGHLIRFTLGLDGPEGRLVSADQGVRRELTDTDGIALRVGPNADAEGLAILPDGRVLVSFEREHRIWSYGADANERPVAVAAPDTPLPHNGGFEGLSAAGPNGWLVLAEGGGAWVCAEACLALGTGRLVPEDGYSFTGADRDPAGDGWFVVERLYRPPLTLRARVRRLSADGVLSAPLIELRPPALVDNFEGIAAVATPGGTRLYLLSDDNGNPLQKTLLLAFDLDDPSPLAGEGGPEGRMRGTKMRVR</sequence>
<dbReference type="SUPFAM" id="SSF101898">
    <property type="entry name" value="NHL repeat"/>
    <property type="match status" value="1"/>
</dbReference>
<evidence type="ECO:0000313" key="5">
    <source>
        <dbReference type="Proteomes" id="UP000215595"/>
    </source>
</evidence>
<protein>
    <recommendedName>
        <fullName evidence="3">Phytase-like domain-containing protein</fullName>
    </recommendedName>
</protein>
<dbReference type="Pfam" id="PF13449">
    <property type="entry name" value="Phytase-like"/>
    <property type="match status" value="1"/>
</dbReference>
<accession>A0A258FLL5</accession>
<dbReference type="Proteomes" id="UP000215595">
    <property type="component" value="Unassembled WGS sequence"/>
</dbReference>
<feature type="signal peptide" evidence="2">
    <location>
        <begin position="1"/>
        <end position="30"/>
    </location>
</feature>
<keyword evidence="2" id="KW-0732">Signal</keyword>
<dbReference type="InterPro" id="IPR014567">
    <property type="entry name" value="UCP031900"/>
</dbReference>
<reference evidence="4 5" key="1">
    <citation type="submission" date="2017-03" db="EMBL/GenBank/DDBJ databases">
        <title>Lifting the veil on microbial sulfur biogeochemistry in mining wastewaters.</title>
        <authorList>
            <person name="Kantor R.S."/>
            <person name="Colenbrander Nelson T."/>
            <person name="Marshall S."/>
            <person name="Bennett D."/>
            <person name="Apte S."/>
            <person name="Camacho D."/>
            <person name="Thomas B.C."/>
            <person name="Warren L.A."/>
            <person name="Banfield J.F."/>
        </authorList>
    </citation>
    <scope>NUCLEOTIDE SEQUENCE [LARGE SCALE GENOMIC DNA]</scope>
    <source>
        <strain evidence="4">32-69-9</strain>
    </source>
</reference>
<gene>
    <name evidence="4" type="ORF">B7Z01_08765</name>
</gene>
<dbReference type="EMBL" id="NCEB01000016">
    <property type="protein sequence ID" value="OYX33415.1"/>
    <property type="molecule type" value="Genomic_DNA"/>
</dbReference>
<evidence type="ECO:0000256" key="2">
    <source>
        <dbReference type="SAM" id="SignalP"/>
    </source>
</evidence>
<feature type="region of interest" description="Disordered" evidence="1">
    <location>
        <begin position="317"/>
        <end position="336"/>
    </location>
</feature>
<organism evidence="4 5">
    <name type="scientific">Brevundimonas subvibrioides</name>
    <dbReference type="NCBI Taxonomy" id="74313"/>
    <lineage>
        <taxon>Bacteria</taxon>
        <taxon>Pseudomonadati</taxon>
        <taxon>Pseudomonadota</taxon>
        <taxon>Alphaproteobacteria</taxon>
        <taxon>Caulobacterales</taxon>
        <taxon>Caulobacteraceae</taxon>
        <taxon>Brevundimonas</taxon>
    </lineage>
</organism>
<dbReference type="AlphaFoldDB" id="A0A258FLL5"/>
<proteinExistence type="predicted"/>
<evidence type="ECO:0000256" key="1">
    <source>
        <dbReference type="SAM" id="MobiDB-lite"/>
    </source>
</evidence>
<feature type="domain" description="Phytase-like" evidence="3">
    <location>
        <begin position="68"/>
        <end position="299"/>
    </location>
</feature>
<feature type="chain" id="PRO_5013260137" description="Phytase-like domain-containing protein" evidence="2">
    <location>
        <begin position="31"/>
        <end position="336"/>
    </location>
</feature>
<dbReference type="PIRSF" id="PIRSF031900">
    <property type="entry name" value="UCP031900"/>
    <property type="match status" value="1"/>
</dbReference>
<dbReference type="PROSITE" id="PS51257">
    <property type="entry name" value="PROKAR_LIPOPROTEIN"/>
    <property type="match status" value="1"/>
</dbReference>
<evidence type="ECO:0000259" key="3">
    <source>
        <dbReference type="Pfam" id="PF13449"/>
    </source>
</evidence>
<evidence type="ECO:0000313" key="4">
    <source>
        <dbReference type="EMBL" id="OYX33415.1"/>
    </source>
</evidence>
<comment type="caution">
    <text evidence="4">The sequence shown here is derived from an EMBL/GenBank/DDBJ whole genome shotgun (WGS) entry which is preliminary data.</text>
</comment>
<dbReference type="InterPro" id="IPR027372">
    <property type="entry name" value="Phytase-like_dom"/>
</dbReference>
<name>A0A258FLL5_9CAUL</name>